<sequence>MLLEIENEKINPKEKDIIKDQKVNKGKGRGRPKKSEVKTTGNDNIVQGIQIGRDVHDITHVVHKAAATSETKTSPV</sequence>
<reference evidence="2" key="1">
    <citation type="journal article" date="2017" name="Nature">
        <title>The genome of Chenopodium quinoa.</title>
        <authorList>
            <person name="Jarvis D.E."/>
            <person name="Ho Y.S."/>
            <person name="Lightfoot D.J."/>
            <person name="Schmoeckel S.M."/>
            <person name="Li B."/>
            <person name="Borm T.J.A."/>
            <person name="Ohyanagi H."/>
            <person name="Mineta K."/>
            <person name="Michell C.T."/>
            <person name="Saber N."/>
            <person name="Kharbatia N.M."/>
            <person name="Rupper R.R."/>
            <person name="Sharp A.R."/>
            <person name="Dally N."/>
            <person name="Boughton B.A."/>
            <person name="Woo Y.H."/>
            <person name="Gao G."/>
            <person name="Schijlen E.G.W.M."/>
            <person name="Guo X."/>
            <person name="Momin A.A."/>
            <person name="Negrao S."/>
            <person name="Al-Babili S."/>
            <person name="Gehring C."/>
            <person name="Roessner U."/>
            <person name="Jung C."/>
            <person name="Murphy K."/>
            <person name="Arold S.T."/>
            <person name="Gojobori T."/>
            <person name="van der Linden C.G."/>
            <person name="van Loo E.N."/>
            <person name="Jellen E.N."/>
            <person name="Maughan P.J."/>
            <person name="Tester M."/>
        </authorList>
    </citation>
    <scope>NUCLEOTIDE SEQUENCE [LARGE SCALE GENOMIC DNA]</scope>
    <source>
        <strain evidence="2">cv. PI 614886</strain>
    </source>
</reference>
<evidence type="ECO:0000313" key="2">
    <source>
        <dbReference type="EnsemblPlants" id="AUR62035775-RA:cds"/>
    </source>
</evidence>
<evidence type="ECO:0000256" key="1">
    <source>
        <dbReference type="SAM" id="MobiDB-lite"/>
    </source>
</evidence>
<protein>
    <submittedName>
        <fullName evidence="2">Uncharacterized protein</fullName>
    </submittedName>
</protein>
<accession>A0A803MV48</accession>
<dbReference type="EnsemblPlants" id="AUR62035775-RA">
    <property type="protein sequence ID" value="AUR62035775-RA:cds"/>
    <property type="gene ID" value="AUR62035775"/>
</dbReference>
<evidence type="ECO:0000313" key="3">
    <source>
        <dbReference type="Proteomes" id="UP000596660"/>
    </source>
</evidence>
<dbReference type="Proteomes" id="UP000596660">
    <property type="component" value="Unplaced"/>
</dbReference>
<organism evidence="2 3">
    <name type="scientific">Chenopodium quinoa</name>
    <name type="common">Quinoa</name>
    <dbReference type="NCBI Taxonomy" id="63459"/>
    <lineage>
        <taxon>Eukaryota</taxon>
        <taxon>Viridiplantae</taxon>
        <taxon>Streptophyta</taxon>
        <taxon>Embryophyta</taxon>
        <taxon>Tracheophyta</taxon>
        <taxon>Spermatophyta</taxon>
        <taxon>Magnoliopsida</taxon>
        <taxon>eudicotyledons</taxon>
        <taxon>Gunneridae</taxon>
        <taxon>Pentapetalae</taxon>
        <taxon>Caryophyllales</taxon>
        <taxon>Chenopodiaceae</taxon>
        <taxon>Chenopodioideae</taxon>
        <taxon>Atripliceae</taxon>
        <taxon>Chenopodium</taxon>
    </lineage>
</organism>
<keyword evidence="3" id="KW-1185">Reference proteome</keyword>
<proteinExistence type="predicted"/>
<dbReference type="Gramene" id="AUR62035775-RA">
    <property type="protein sequence ID" value="AUR62035775-RA:cds"/>
    <property type="gene ID" value="AUR62035775"/>
</dbReference>
<reference evidence="2" key="2">
    <citation type="submission" date="2021-03" db="UniProtKB">
        <authorList>
            <consortium name="EnsemblPlants"/>
        </authorList>
    </citation>
    <scope>IDENTIFICATION</scope>
</reference>
<dbReference type="AlphaFoldDB" id="A0A803MV48"/>
<feature type="region of interest" description="Disordered" evidence="1">
    <location>
        <begin position="22"/>
        <end position="44"/>
    </location>
</feature>
<name>A0A803MV48_CHEQI</name>